<dbReference type="EMBL" id="BAAANS010000002">
    <property type="protein sequence ID" value="GAA2084531.1"/>
    <property type="molecule type" value="Genomic_DNA"/>
</dbReference>
<evidence type="ECO:0000313" key="2">
    <source>
        <dbReference type="Proteomes" id="UP001500897"/>
    </source>
</evidence>
<dbReference type="RefSeq" id="WP_344549882.1">
    <property type="nucleotide sequence ID" value="NZ_BAAANS010000002.1"/>
</dbReference>
<dbReference type="Proteomes" id="UP001500897">
    <property type="component" value="Unassembled WGS sequence"/>
</dbReference>
<evidence type="ECO:0000313" key="1">
    <source>
        <dbReference type="EMBL" id="GAA2084531.1"/>
    </source>
</evidence>
<dbReference type="Gene3D" id="3.90.1200.10">
    <property type="match status" value="1"/>
</dbReference>
<comment type="caution">
    <text evidence="1">The sequence shown here is derived from an EMBL/GenBank/DDBJ whole genome shotgun (WGS) entry which is preliminary data.</text>
</comment>
<proteinExistence type="predicted"/>
<gene>
    <name evidence="1" type="ORF">GCM10009759_03650</name>
</gene>
<name>A0ABN2W6L7_9ACTN</name>
<organism evidence="1 2">
    <name type="scientific">Kitasatospora saccharophila</name>
    <dbReference type="NCBI Taxonomy" id="407973"/>
    <lineage>
        <taxon>Bacteria</taxon>
        <taxon>Bacillati</taxon>
        <taxon>Actinomycetota</taxon>
        <taxon>Actinomycetes</taxon>
        <taxon>Kitasatosporales</taxon>
        <taxon>Streptomycetaceae</taxon>
        <taxon>Kitasatospora</taxon>
    </lineage>
</organism>
<evidence type="ECO:0008006" key="3">
    <source>
        <dbReference type="Google" id="ProtNLM"/>
    </source>
</evidence>
<protein>
    <recommendedName>
        <fullName evidence="3">Phosphotransferase family enzyme</fullName>
    </recommendedName>
</protein>
<dbReference type="SUPFAM" id="SSF56112">
    <property type="entry name" value="Protein kinase-like (PK-like)"/>
    <property type="match status" value="1"/>
</dbReference>
<dbReference type="InterPro" id="IPR011009">
    <property type="entry name" value="Kinase-like_dom_sf"/>
</dbReference>
<reference evidence="1 2" key="1">
    <citation type="journal article" date="2019" name="Int. J. Syst. Evol. Microbiol.">
        <title>The Global Catalogue of Microorganisms (GCM) 10K type strain sequencing project: providing services to taxonomists for standard genome sequencing and annotation.</title>
        <authorList>
            <consortium name="The Broad Institute Genomics Platform"/>
            <consortium name="The Broad Institute Genome Sequencing Center for Infectious Disease"/>
            <person name="Wu L."/>
            <person name="Ma J."/>
        </authorList>
    </citation>
    <scope>NUCLEOTIDE SEQUENCE [LARGE SCALE GENOMIC DNA]</scope>
    <source>
        <strain evidence="1 2">JCM 14559</strain>
    </source>
</reference>
<sequence length="320" mass="34863">MPITRPAPAKPARAATDPVAVARIALADAAVLQGFDPDGAELLQAGLNWTFRLREGAIAKVHGPHVEYIDALRQVRTARALLAVGIPTAGPVGRISHPIAARRLLVTFTEDLGTQRPSPGQLGDLVARLHRIEPLTHIGLPARDLVAEAASRLDLLPPTAITDRDRAHLHRFLAEAAAAYDRIEWPRAVTTHGDIGFRNAALTPRGPALIDLETMTVSHPGFDQAALAWDCDVFGADPALYAEFADAYGYDITTTGAPQYQALTPVFGITAYLAYAEWSRTRPEASHRLDTLLARRPFPWDWTIGVTRTERHPTLTNTRN</sequence>
<keyword evidence="2" id="KW-1185">Reference proteome</keyword>
<accession>A0ABN2W6L7</accession>